<reference evidence="4" key="1">
    <citation type="submission" date="2020-05" db="UniProtKB">
        <authorList>
            <consortium name="EnsemblMetazoa"/>
        </authorList>
    </citation>
    <scope>IDENTIFICATION</scope>
    <source>
        <strain evidence="4">USDA</strain>
    </source>
</reference>
<proteinExistence type="predicted"/>
<keyword evidence="2" id="KW-0539">Nucleus</keyword>
<comment type="subcellular location">
    <subcellularLocation>
        <location evidence="1">Nucleus</location>
    </subcellularLocation>
</comment>
<feature type="region of interest" description="Disordered" evidence="3">
    <location>
        <begin position="257"/>
        <end position="311"/>
    </location>
</feature>
<dbReference type="PROSITE" id="PS00354">
    <property type="entry name" value="HMGI_Y"/>
    <property type="match status" value="1"/>
</dbReference>
<accession>A0A1I8Q9Z6</accession>
<evidence type="ECO:0000313" key="4">
    <source>
        <dbReference type="EnsemblMetazoa" id="SCAU015222-PB"/>
    </source>
</evidence>
<feature type="compositionally biased region" description="Basic and acidic residues" evidence="3">
    <location>
        <begin position="202"/>
        <end position="216"/>
    </location>
</feature>
<dbReference type="OrthoDB" id="8046192at2759"/>
<sequence>MRPMTRRRRKTLCGIESLDNCKTYSEECKNANDVESCNIPIDKEDTKWSRVGEEEMTTNLSNGRMELISEQVAAKENMNKKPRGGAKIHEVNLTLFEHLTKIDEIQKPSARGRPLGSKNKCHTGDKDEQRSFNAFPAANELELMKPMTRQRRKTICGIESSDNYNINSGESINTACVDPPCIHNDDNERMRPVRGRQPISKHQSESNSKDEHELELIKPMTRQRRKTICGIESLGKFYINSAESINSADAGPCNFHIDNNARKRPRVSEEDIRNPLKRKRGRPKKSDDSQNNIIDSKNENTADKDCGIIENPGEHNIKAKITTNVPVLKKRAASLKTRPNIFSEVVDKDHFLAQKQKQKGRPRKTPILQNIAATSKKRPRGRPKKSEAYIDNTYKISPSIRNTTENQAQHNSPDGIEVPLQNIKNHEIQHIDGDIQNNVENLVLTSKRGRPLRRPKSSSQKVETPKNNNDKHRPKAKITNLAIRQIPRERLENTLTLLNEMDHQMWEERNTSCLPSIHRYGHFIRLHNADMALKLKCARQFLLRRDFTNLAKILCLSSKVNTLGKATYYPALAKYGAMCLAQTDQEQFNSFMYMLLNVDDGASVLKRCTQFSPKQNEVI</sequence>
<dbReference type="KEGG" id="scac:106086310"/>
<dbReference type="AlphaFoldDB" id="A0A1I8Q9Z6"/>
<dbReference type="InterPro" id="IPR017956">
    <property type="entry name" value="AT_hook_DNA-bd_motif"/>
</dbReference>
<feature type="compositionally biased region" description="Polar residues" evidence="3">
    <location>
        <begin position="457"/>
        <end position="467"/>
    </location>
</feature>
<dbReference type="PRINTS" id="PR00929">
    <property type="entry name" value="ATHOOK"/>
</dbReference>
<dbReference type="GO" id="GO:0006355">
    <property type="term" value="P:regulation of DNA-templated transcription"/>
    <property type="evidence" value="ECO:0007669"/>
    <property type="project" value="InterPro"/>
</dbReference>
<dbReference type="EnsemblMetazoa" id="SCAU015222-RB">
    <property type="protein sequence ID" value="SCAU015222-PB"/>
    <property type="gene ID" value="SCAU015222"/>
</dbReference>
<organism evidence="4 5">
    <name type="scientific">Stomoxys calcitrans</name>
    <name type="common">Stable fly</name>
    <name type="synonym">Conops calcitrans</name>
    <dbReference type="NCBI Taxonomy" id="35570"/>
    <lineage>
        <taxon>Eukaryota</taxon>
        <taxon>Metazoa</taxon>
        <taxon>Ecdysozoa</taxon>
        <taxon>Arthropoda</taxon>
        <taxon>Hexapoda</taxon>
        <taxon>Insecta</taxon>
        <taxon>Pterygota</taxon>
        <taxon>Neoptera</taxon>
        <taxon>Endopterygota</taxon>
        <taxon>Diptera</taxon>
        <taxon>Brachycera</taxon>
        <taxon>Muscomorpha</taxon>
        <taxon>Muscoidea</taxon>
        <taxon>Muscidae</taxon>
        <taxon>Stomoxys</taxon>
    </lineage>
</organism>
<evidence type="ECO:0000256" key="1">
    <source>
        <dbReference type="ARBA" id="ARBA00004123"/>
    </source>
</evidence>
<protein>
    <submittedName>
        <fullName evidence="4">Uncharacterized protein</fullName>
    </submittedName>
</protein>
<dbReference type="Proteomes" id="UP000095300">
    <property type="component" value="Unassembled WGS sequence"/>
</dbReference>
<gene>
    <name evidence="4" type="primary">106086310</name>
</gene>
<feature type="region of interest" description="Disordered" evidence="3">
    <location>
        <begin position="445"/>
        <end position="473"/>
    </location>
</feature>
<evidence type="ECO:0000313" key="5">
    <source>
        <dbReference type="Proteomes" id="UP000095300"/>
    </source>
</evidence>
<dbReference type="VEuPathDB" id="VectorBase:SCAU015222"/>
<feature type="compositionally biased region" description="Basic and acidic residues" evidence="3">
    <location>
        <begin position="296"/>
        <end position="311"/>
    </location>
</feature>
<keyword evidence="5" id="KW-1185">Reference proteome</keyword>
<dbReference type="InterPro" id="IPR000637">
    <property type="entry name" value="HMGI/Y_DNA-bd_CS"/>
</dbReference>
<feature type="region of interest" description="Disordered" evidence="3">
    <location>
        <begin position="108"/>
        <end position="128"/>
    </location>
</feature>
<name>A0A1I8Q9Z6_STOCA</name>
<evidence type="ECO:0000256" key="2">
    <source>
        <dbReference type="ARBA" id="ARBA00023242"/>
    </source>
</evidence>
<dbReference type="GO" id="GO:0005634">
    <property type="term" value="C:nucleus"/>
    <property type="evidence" value="ECO:0007669"/>
    <property type="project" value="UniProtKB-SubCell"/>
</dbReference>
<feature type="compositionally biased region" description="Basic residues" evidence="3">
    <location>
        <begin position="447"/>
        <end position="456"/>
    </location>
</feature>
<feature type="region of interest" description="Disordered" evidence="3">
    <location>
        <begin position="185"/>
        <end position="219"/>
    </location>
</feature>
<dbReference type="GO" id="GO:0003677">
    <property type="term" value="F:DNA binding"/>
    <property type="evidence" value="ECO:0007669"/>
    <property type="project" value="InterPro"/>
</dbReference>
<evidence type="ECO:0000256" key="3">
    <source>
        <dbReference type="SAM" id="MobiDB-lite"/>
    </source>
</evidence>
<dbReference type="SMART" id="SM00384">
    <property type="entry name" value="AT_hook"/>
    <property type="match status" value="4"/>
</dbReference>